<proteinExistence type="predicted"/>
<gene>
    <name evidence="2" type="ORF">STCU_07539</name>
</gene>
<name>S9V9Q4_9TRYP</name>
<dbReference type="InterPro" id="IPR050697">
    <property type="entry name" value="Adenylyl/Guanylyl_Cyclase_3/4"/>
</dbReference>
<dbReference type="Pfam" id="PF00211">
    <property type="entry name" value="Guanylate_cyc"/>
    <property type="match status" value="1"/>
</dbReference>
<dbReference type="InterPro" id="IPR012292">
    <property type="entry name" value="Globin/Proto"/>
</dbReference>
<dbReference type="PROSITE" id="PS50125">
    <property type="entry name" value="GUANYLATE_CYCLASE_2"/>
    <property type="match status" value="1"/>
</dbReference>
<dbReference type="AlphaFoldDB" id="S9V9Q4"/>
<dbReference type="SUPFAM" id="SSF46458">
    <property type="entry name" value="Globin-like"/>
    <property type="match status" value="1"/>
</dbReference>
<dbReference type="EMBL" id="ATMH01007539">
    <property type="protein sequence ID" value="EPY23701.1"/>
    <property type="molecule type" value="Genomic_DNA"/>
</dbReference>
<keyword evidence="3" id="KW-1185">Reference proteome</keyword>
<accession>S9V9Q4</accession>
<dbReference type="OrthoDB" id="545384at2759"/>
<organism evidence="2 3">
    <name type="scientific">Strigomonas culicis</name>
    <dbReference type="NCBI Taxonomy" id="28005"/>
    <lineage>
        <taxon>Eukaryota</taxon>
        <taxon>Discoba</taxon>
        <taxon>Euglenozoa</taxon>
        <taxon>Kinetoplastea</taxon>
        <taxon>Metakinetoplastina</taxon>
        <taxon>Trypanosomatida</taxon>
        <taxon>Trypanosomatidae</taxon>
        <taxon>Strigomonadinae</taxon>
        <taxon>Strigomonas</taxon>
    </lineage>
</organism>
<dbReference type="Gene3D" id="1.10.490.10">
    <property type="entry name" value="Globins"/>
    <property type="match status" value="1"/>
</dbReference>
<dbReference type="GO" id="GO:0035556">
    <property type="term" value="P:intracellular signal transduction"/>
    <property type="evidence" value="ECO:0007669"/>
    <property type="project" value="InterPro"/>
</dbReference>
<dbReference type="InterPro" id="IPR044399">
    <property type="entry name" value="Mb-like_M"/>
</dbReference>
<dbReference type="GO" id="GO:0019825">
    <property type="term" value="F:oxygen binding"/>
    <property type="evidence" value="ECO:0007669"/>
    <property type="project" value="InterPro"/>
</dbReference>
<dbReference type="SMART" id="SM00044">
    <property type="entry name" value="CYCc"/>
    <property type="match status" value="1"/>
</dbReference>
<dbReference type="InterPro" id="IPR001054">
    <property type="entry name" value="A/G_cyclase"/>
</dbReference>
<dbReference type="Proteomes" id="UP000015354">
    <property type="component" value="Unassembled WGS sequence"/>
</dbReference>
<dbReference type="PANTHER" id="PTHR43081">
    <property type="entry name" value="ADENYLATE CYCLASE, TERMINAL-DIFFERENTIATION SPECIFIC-RELATED"/>
    <property type="match status" value="1"/>
</dbReference>
<evidence type="ECO:0000313" key="2">
    <source>
        <dbReference type="EMBL" id="EPY23701.1"/>
    </source>
</evidence>
<dbReference type="CDD" id="cd07302">
    <property type="entry name" value="CHD"/>
    <property type="match status" value="1"/>
</dbReference>
<dbReference type="InterPro" id="IPR009050">
    <property type="entry name" value="Globin-like_sf"/>
</dbReference>
<dbReference type="InterPro" id="IPR029787">
    <property type="entry name" value="Nucleotide_cyclase"/>
</dbReference>
<evidence type="ECO:0000313" key="3">
    <source>
        <dbReference type="Proteomes" id="UP000015354"/>
    </source>
</evidence>
<sequence>MYAKAMEMYGDLSNFDALKDLRAANRVFQSYVDIVSNLGDKARSDEYMLELGARHVAYNVTVENLISFTEPFLYACRYFLEKEWNVAMESRFLEAFRYMVDGITVGMINGMNSMENKRAPSTNTHFCIMFTDIEASTNLWQKNSRAMGVAVKQHHRLIRSLIAEYGAYEVKTVGDSFIITAKEMLVCLKIALAIQLELMRMAPIAPGFEMMDNTEGRGDPSSWDSRTLRVRVGMEYCLDATATYDTIHRRYDYYGPSVNRCARIEAAACGGQILLSRHSFEALKAEPAFHNEKCEGFFRSLIIPSPSKKLDDKGIGEFISVTDLGLATLKGIGEAVELLSIVPKCLSGRVFTDKITHTPSNMH</sequence>
<dbReference type="Gene3D" id="3.30.70.1230">
    <property type="entry name" value="Nucleotide cyclase"/>
    <property type="match status" value="1"/>
</dbReference>
<comment type="caution">
    <text evidence="2">The sequence shown here is derived from an EMBL/GenBank/DDBJ whole genome shotgun (WGS) entry which is preliminary data.</text>
</comment>
<reference evidence="2 3" key="1">
    <citation type="journal article" date="2013" name="PLoS ONE">
        <title>Predicting the Proteins of Angomonas deanei, Strigomonas culicis and Their Respective Endosymbionts Reveals New Aspects of the Trypanosomatidae Family.</title>
        <authorList>
            <person name="Motta M.C."/>
            <person name="Martins A.C."/>
            <person name="de Souza S.S."/>
            <person name="Catta-Preta C.M."/>
            <person name="Silva R."/>
            <person name="Klein C.C."/>
            <person name="de Almeida L.G."/>
            <person name="de Lima Cunha O."/>
            <person name="Ciapina L.P."/>
            <person name="Brocchi M."/>
            <person name="Colabardini A.C."/>
            <person name="de Araujo Lima B."/>
            <person name="Machado C.R."/>
            <person name="de Almeida Soares C.M."/>
            <person name="Probst C.M."/>
            <person name="de Menezes C.B."/>
            <person name="Thompson C.E."/>
            <person name="Bartholomeu D.C."/>
            <person name="Gradia D.F."/>
            <person name="Pavoni D.P."/>
            <person name="Grisard E.C."/>
            <person name="Fantinatti-Garboggini F."/>
            <person name="Marchini F.K."/>
            <person name="Rodrigues-Luiz G.F."/>
            <person name="Wagner G."/>
            <person name="Goldman G.H."/>
            <person name="Fietto J.L."/>
            <person name="Elias M.C."/>
            <person name="Goldman M.H."/>
            <person name="Sagot M.F."/>
            <person name="Pereira M."/>
            <person name="Stoco P.H."/>
            <person name="de Mendonca-Neto R.P."/>
            <person name="Teixeira S.M."/>
            <person name="Maciel T.E."/>
            <person name="de Oliveira Mendes T.A."/>
            <person name="Urmenyi T.P."/>
            <person name="de Souza W."/>
            <person name="Schenkman S."/>
            <person name="de Vasconcelos A.T."/>
        </authorList>
    </citation>
    <scope>NUCLEOTIDE SEQUENCE [LARGE SCALE GENOMIC DNA]</scope>
</reference>
<dbReference type="GO" id="GO:0020037">
    <property type="term" value="F:heme binding"/>
    <property type="evidence" value="ECO:0007669"/>
    <property type="project" value="InterPro"/>
</dbReference>
<dbReference type="SUPFAM" id="SSF55073">
    <property type="entry name" value="Nucleotide cyclase"/>
    <property type="match status" value="1"/>
</dbReference>
<protein>
    <submittedName>
        <fullName evidence="2">Adenylate cyclase</fullName>
    </submittedName>
</protein>
<dbReference type="CDD" id="cd01040">
    <property type="entry name" value="Mb-like"/>
    <property type="match status" value="1"/>
</dbReference>
<evidence type="ECO:0000259" key="1">
    <source>
        <dbReference type="PROSITE" id="PS50125"/>
    </source>
</evidence>
<feature type="domain" description="Guanylate cyclase" evidence="1">
    <location>
        <begin position="127"/>
        <end position="265"/>
    </location>
</feature>
<dbReference type="PANTHER" id="PTHR43081:SF1">
    <property type="entry name" value="ADENYLATE CYCLASE, TERMINAL-DIFFERENTIATION SPECIFIC"/>
    <property type="match status" value="1"/>
</dbReference>
<dbReference type="GO" id="GO:0009190">
    <property type="term" value="P:cyclic nucleotide biosynthetic process"/>
    <property type="evidence" value="ECO:0007669"/>
    <property type="project" value="InterPro"/>
</dbReference>